<dbReference type="Pfam" id="PF01578">
    <property type="entry name" value="Cytochrom_C_asm"/>
    <property type="match status" value="1"/>
</dbReference>
<evidence type="ECO:0000256" key="2">
    <source>
        <dbReference type="SAM" id="Phobius"/>
    </source>
</evidence>
<sequence length="312" mass="34585">MERISVVCFLASYLLALAGELTRLRGWLSRGRLPTLAIATAGFFAHTVYLWNRAQQTHLPPLLSSLRDWLLVLAWLVVLVYLFLTLLDRELAIGFLAWPVTVALIIASHFVPSSGGTMAVAHRNWTMLHVSLLIFGIAAVVLGFVVSLMYLWQHRRLKHHQAAHSGLALPSLERLARWNRWLLLASVPLLTFGMVIGIGLTIVRQALTTDRWSWLDPLVVVSGVGWLLMTAIFIWLLARKRTPGRQIAWLTVWAGGFLLLTTVGSQLLVNWTRWPSVHGAPFPSSPAEPPAPAATPTPPTWPTASGSPETSR</sequence>
<feature type="transmembrane region" description="Helical" evidence="2">
    <location>
        <begin position="132"/>
        <end position="152"/>
    </location>
</feature>
<feature type="transmembrane region" description="Helical" evidence="2">
    <location>
        <begin position="94"/>
        <end position="112"/>
    </location>
</feature>
<feature type="transmembrane region" description="Helical" evidence="2">
    <location>
        <begin position="250"/>
        <end position="269"/>
    </location>
</feature>
<feature type="compositionally biased region" description="Pro residues" evidence="1">
    <location>
        <begin position="283"/>
        <end position="301"/>
    </location>
</feature>
<name>A0A7C4LN64_9PLAN</name>
<evidence type="ECO:0000313" key="4">
    <source>
        <dbReference type="EMBL" id="HGT37871.1"/>
    </source>
</evidence>
<feature type="transmembrane region" description="Helical" evidence="2">
    <location>
        <begin position="218"/>
        <end position="238"/>
    </location>
</feature>
<reference evidence="4" key="1">
    <citation type="journal article" date="2020" name="mSystems">
        <title>Genome- and Community-Level Interaction Insights into Carbon Utilization and Element Cycling Functions of Hydrothermarchaeota in Hydrothermal Sediment.</title>
        <authorList>
            <person name="Zhou Z."/>
            <person name="Liu Y."/>
            <person name="Xu W."/>
            <person name="Pan J."/>
            <person name="Luo Z.H."/>
            <person name="Li M."/>
        </authorList>
    </citation>
    <scope>NUCLEOTIDE SEQUENCE [LARGE SCALE GENOMIC DNA]</scope>
    <source>
        <strain evidence="4">SpSt-508</strain>
    </source>
</reference>
<keyword evidence="2" id="KW-0812">Transmembrane</keyword>
<feature type="transmembrane region" description="Helical" evidence="2">
    <location>
        <begin position="69"/>
        <end position="87"/>
    </location>
</feature>
<accession>A0A7C4LN64</accession>
<keyword evidence="2" id="KW-0472">Membrane</keyword>
<dbReference type="GO" id="GO:0020037">
    <property type="term" value="F:heme binding"/>
    <property type="evidence" value="ECO:0007669"/>
    <property type="project" value="InterPro"/>
</dbReference>
<dbReference type="GO" id="GO:0017004">
    <property type="term" value="P:cytochrome complex assembly"/>
    <property type="evidence" value="ECO:0007669"/>
    <property type="project" value="InterPro"/>
</dbReference>
<keyword evidence="2" id="KW-1133">Transmembrane helix</keyword>
<feature type="region of interest" description="Disordered" evidence="1">
    <location>
        <begin position="282"/>
        <end position="312"/>
    </location>
</feature>
<feature type="domain" description="Cytochrome c assembly protein" evidence="3">
    <location>
        <begin position="64"/>
        <end position="268"/>
    </location>
</feature>
<gene>
    <name evidence="4" type="ORF">ENS64_01170</name>
</gene>
<comment type="caution">
    <text evidence="4">The sequence shown here is derived from an EMBL/GenBank/DDBJ whole genome shotgun (WGS) entry which is preliminary data.</text>
</comment>
<dbReference type="InterPro" id="IPR002541">
    <property type="entry name" value="Cyt_c_assembly"/>
</dbReference>
<proteinExistence type="predicted"/>
<dbReference type="AlphaFoldDB" id="A0A7C4LN64"/>
<feature type="transmembrane region" description="Helical" evidence="2">
    <location>
        <begin position="181"/>
        <end position="203"/>
    </location>
</feature>
<protein>
    <recommendedName>
        <fullName evidence="3">Cytochrome c assembly protein domain-containing protein</fullName>
    </recommendedName>
</protein>
<evidence type="ECO:0000259" key="3">
    <source>
        <dbReference type="Pfam" id="PF01578"/>
    </source>
</evidence>
<organism evidence="4">
    <name type="scientific">Schlesneria paludicola</name>
    <dbReference type="NCBI Taxonomy" id="360056"/>
    <lineage>
        <taxon>Bacteria</taxon>
        <taxon>Pseudomonadati</taxon>
        <taxon>Planctomycetota</taxon>
        <taxon>Planctomycetia</taxon>
        <taxon>Planctomycetales</taxon>
        <taxon>Planctomycetaceae</taxon>
        <taxon>Schlesneria</taxon>
    </lineage>
</organism>
<dbReference type="EMBL" id="DSVQ01000003">
    <property type="protein sequence ID" value="HGT37871.1"/>
    <property type="molecule type" value="Genomic_DNA"/>
</dbReference>
<evidence type="ECO:0000256" key="1">
    <source>
        <dbReference type="SAM" id="MobiDB-lite"/>
    </source>
</evidence>
<feature type="compositionally biased region" description="Low complexity" evidence="1">
    <location>
        <begin position="302"/>
        <end position="312"/>
    </location>
</feature>